<name>A0ABN8GWF2_9BACL</name>
<evidence type="ECO:0000313" key="3">
    <source>
        <dbReference type="Proteomes" id="UP000838324"/>
    </source>
</evidence>
<accession>A0ABN8GWF2</accession>
<organism evidence="2 3">
    <name type="scientific">Paenibacillus auburnensis</name>
    <dbReference type="NCBI Taxonomy" id="2905649"/>
    <lineage>
        <taxon>Bacteria</taxon>
        <taxon>Bacillati</taxon>
        <taxon>Bacillota</taxon>
        <taxon>Bacilli</taxon>
        <taxon>Bacillales</taxon>
        <taxon>Paenibacillaceae</taxon>
        <taxon>Paenibacillus</taxon>
    </lineage>
</organism>
<gene>
    <name evidence="2" type="ORF">PAECIP111892_04296</name>
</gene>
<proteinExistence type="predicted"/>
<keyword evidence="3" id="KW-1185">Reference proteome</keyword>
<protein>
    <submittedName>
        <fullName evidence="2">Uncharacterized protein</fullName>
    </submittedName>
</protein>
<dbReference type="Proteomes" id="UP000838324">
    <property type="component" value="Unassembled WGS sequence"/>
</dbReference>
<dbReference type="EMBL" id="CAKMMG010000007">
    <property type="protein sequence ID" value="CAH1216349.1"/>
    <property type="molecule type" value="Genomic_DNA"/>
</dbReference>
<evidence type="ECO:0000256" key="1">
    <source>
        <dbReference type="SAM" id="MobiDB-lite"/>
    </source>
</evidence>
<evidence type="ECO:0000313" key="2">
    <source>
        <dbReference type="EMBL" id="CAH1216349.1"/>
    </source>
</evidence>
<feature type="region of interest" description="Disordered" evidence="1">
    <location>
        <begin position="14"/>
        <end position="33"/>
    </location>
</feature>
<reference evidence="2" key="1">
    <citation type="submission" date="2022-01" db="EMBL/GenBank/DDBJ databases">
        <authorList>
            <person name="Criscuolo A."/>
        </authorList>
    </citation>
    <scope>NUCLEOTIDE SEQUENCE</scope>
    <source>
        <strain evidence="2">CIP111892</strain>
    </source>
</reference>
<comment type="caution">
    <text evidence="2">The sequence shown here is derived from an EMBL/GenBank/DDBJ whole genome shotgun (WGS) entry which is preliminary data.</text>
</comment>
<sequence>MRVGGMASAEIRHCAGNRGKNPVNFGLRVGKGGNRGKNPSDFGLCVGKGRNKGKNPFDLSLRVGKGRNRGKNPIIFRNTQAIEESM</sequence>